<dbReference type="Proteomes" id="UP000187185">
    <property type="component" value="Chromosome"/>
</dbReference>
<dbReference type="Pfam" id="PF21848">
    <property type="entry name" value="DUF6907"/>
    <property type="match status" value="1"/>
</dbReference>
<name>A0A1P8UBV9_9MICO</name>
<evidence type="ECO:0000313" key="2">
    <source>
        <dbReference type="Proteomes" id="UP000187185"/>
    </source>
</evidence>
<accession>A0A1P8UBV9</accession>
<proteinExistence type="predicted"/>
<dbReference type="KEGG" id="maur:BOH66_16280"/>
<protein>
    <submittedName>
        <fullName evidence="1">Uncharacterized protein</fullName>
    </submittedName>
</protein>
<dbReference type="EMBL" id="CP018762">
    <property type="protein sequence ID" value="APZ35614.1"/>
    <property type="molecule type" value="Genomic_DNA"/>
</dbReference>
<evidence type="ECO:0000313" key="1">
    <source>
        <dbReference type="EMBL" id="APZ35614.1"/>
    </source>
</evidence>
<dbReference type="InterPro" id="IPR054202">
    <property type="entry name" value="DUF6907"/>
</dbReference>
<organism evidence="1 2">
    <name type="scientific">Microbacterium aurum</name>
    <dbReference type="NCBI Taxonomy" id="36805"/>
    <lineage>
        <taxon>Bacteria</taxon>
        <taxon>Bacillati</taxon>
        <taxon>Actinomycetota</taxon>
        <taxon>Actinomycetes</taxon>
        <taxon>Micrococcales</taxon>
        <taxon>Microbacteriaceae</taxon>
        <taxon>Microbacterium</taxon>
    </lineage>
</organism>
<dbReference type="AlphaFoldDB" id="A0A1P8UBV9"/>
<sequence length="112" mass="12614">MPRERLSWLTEPCPAWCRADHQDQSYPDDRFHQSRQILVPVVVPKRVTVEDVSASSDRAVEPDEMAVVALQPVGQISQAWVAVVGERQFIEVTLESAVRLHAALGEILDEVR</sequence>
<reference evidence="1 2" key="1">
    <citation type="submission" date="2016-12" db="EMBL/GenBank/DDBJ databases">
        <title>Complete genome sequence of Microbacterium aurum KACC 15219.</title>
        <authorList>
            <person name="Jung Y."/>
            <person name="Shin J.-H."/>
            <person name="Lee Y.-J."/>
            <person name="Yi H."/>
            <person name="Bahn Y.-S."/>
            <person name="Kim J.F."/>
            <person name="Lee D.-W."/>
        </authorList>
    </citation>
    <scope>NUCLEOTIDE SEQUENCE [LARGE SCALE GENOMIC DNA]</scope>
    <source>
        <strain evidence="1 2">KACC 15219</strain>
    </source>
</reference>
<dbReference type="OrthoDB" id="5082479at2"/>
<keyword evidence="2" id="KW-1185">Reference proteome</keyword>
<dbReference type="RefSeq" id="WP_076691972.1">
    <property type="nucleotide sequence ID" value="NZ_CP018762.1"/>
</dbReference>
<gene>
    <name evidence="1" type="ORF">BOH66_16280</name>
</gene>